<evidence type="ECO:0000313" key="9">
    <source>
        <dbReference type="EMBL" id="GAA0596568.1"/>
    </source>
</evidence>
<name>A0ABN1FRY1_9HYPH</name>
<dbReference type="PIRSF" id="PIRSF002111">
    <property type="entry name" value="RpsA"/>
    <property type="match status" value="1"/>
</dbReference>
<feature type="domain" description="S1 motif" evidence="8">
    <location>
        <begin position="283"/>
        <end position="353"/>
    </location>
</feature>
<dbReference type="CDD" id="cd05687">
    <property type="entry name" value="S1_RPS1_repeat_ec1_hs1"/>
    <property type="match status" value="1"/>
</dbReference>
<keyword evidence="3 7" id="KW-0694">RNA-binding</keyword>
<dbReference type="RefSeq" id="WP_343802081.1">
    <property type="nucleotide sequence ID" value="NZ_BAAADE010000001.1"/>
</dbReference>
<feature type="domain" description="S1 motif" evidence="8">
    <location>
        <begin position="370"/>
        <end position="440"/>
    </location>
</feature>
<keyword evidence="5 7" id="KW-0687">Ribonucleoprotein</keyword>
<dbReference type="Pfam" id="PF00575">
    <property type="entry name" value="S1"/>
    <property type="match status" value="6"/>
</dbReference>
<comment type="caution">
    <text evidence="9">The sequence shown here is derived from an EMBL/GenBank/DDBJ whole genome shotgun (WGS) entry which is preliminary data.</text>
</comment>
<keyword evidence="4 7" id="KW-0689">Ribosomal protein</keyword>
<evidence type="ECO:0000256" key="2">
    <source>
        <dbReference type="ARBA" id="ARBA00022737"/>
    </source>
</evidence>
<dbReference type="InterPro" id="IPR000110">
    <property type="entry name" value="Ribosomal_bS1"/>
</dbReference>
<organism evidence="9 10">
    <name type="scientific">Paenochrobactrum glaciei</name>
    <dbReference type="NCBI Taxonomy" id="486407"/>
    <lineage>
        <taxon>Bacteria</taxon>
        <taxon>Pseudomonadati</taxon>
        <taxon>Pseudomonadota</taxon>
        <taxon>Alphaproteobacteria</taxon>
        <taxon>Hyphomicrobiales</taxon>
        <taxon>Brucellaceae</taxon>
        <taxon>Paenochrobactrum</taxon>
    </lineage>
</organism>
<dbReference type="NCBIfam" id="NF004952">
    <property type="entry name" value="PRK06299.1-2"/>
    <property type="match status" value="1"/>
</dbReference>
<evidence type="ECO:0000313" key="10">
    <source>
        <dbReference type="Proteomes" id="UP001424441"/>
    </source>
</evidence>
<evidence type="ECO:0000259" key="8">
    <source>
        <dbReference type="PROSITE" id="PS50126"/>
    </source>
</evidence>
<dbReference type="PROSITE" id="PS50126">
    <property type="entry name" value="S1"/>
    <property type="match status" value="6"/>
</dbReference>
<evidence type="ECO:0000256" key="5">
    <source>
        <dbReference type="ARBA" id="ARBA00023274"/>
    </source>
</evidence>
<dbReference type="CDD" id="cd05688">
    <property type="entry name" value="S1_RPS1_repeat_ec3"/>
    <property type="match status" value="1"/>
</dbReference>
<proteinExistence type="inferred from homology"/>
<feature type="domain" description="S1 motif" evidence="8">
    <location>
        <begin position="111"/>
        <end position="177"/>
    </location>
</feature>
<keyword evidence="10" id="KW-1185">Reference proteome</keyword>
<evidence type="ECO:0000256" key="6">
    <source>
        <dbReference type="ARBA" id="ARBA00025604"/>
    </source>
</evidence>
<dbReference type="SMART" id="SM00316">
    <property type="entry name" value="S1"/>
    <property type="match status" value="6"/>
</dbReference>
<dbReference type="PANTHER" id="PTHR10724:SF7">
    <property type="entry name" value="SMALL RIBOSOMAL SUBUNIT PROTEIN BS1C"/>
    <property type="match status" value="1"/>
</dbReference>
<dbReference type="InterPro" id="IPR035104">
    <property type="entry name" value="Ribosomal_protein_S1-like"/>
</dbReference>
<keyword evidence="2" id="KW-0677">Repeat</keyword>
<feature type="domain" description="S1 motif" evidence="8">
    <location>
        <begin position="459"/>
        <end position="529"/>
    </location>
</feature>
<dbReference type="SUPFAM" id="SSF50249">
    <property type="entry name" value="Nucleic acid-binding proteins"/>
    <property type="match status" value="6"/>
</dbReference>
<dbReference type="NCBIfam" id="TIGR00717">
    <property type="entry name" value="rpsA"/>
    <property type="match status" value="1"/>
</dbReference>
<dbReference type="PRINTS" id="PR00681">
    <property type="entry name" value="RIBOSOMALS1"/>
</dbReference>
<evidence type="ECO:0000256" key="4">
    <source>
        <dbReference type="ARBA" id="ARBA00022980"/>
    </source>
</evidence>
<dbReference type="EMBL" id="BAAADE010000001">
    <property type="protein sequence ID" value="GAA0596568.1"/>
    <property type="molecule type" value="Genomic_DNA"/>
</dbReference>
<comment type="similarity">
    <text evidence="1 7">Belongs to the bacterial ribosomal protein bS1 family.</text>
</comment>
<dbReference type="NCBIfam" id="NF004955">
    <property type="entry name" value="PRK06299.1-5"/>
    <property type="match status" value="1"/>
</dbReference>
<dbReference type="PANTHER" id="PTHR10724">
    <property type="entry name" value="30S RIBOSOMAL PROTEIN S1"/>
    <property type="match status" value="1"/>
</dbReference>
<comment type="function">
    <text evidence="6 7">Binds mRNA; thus facilitating recognition of the initiation point. It is needed to translate mRNA with a short Shine-Dalgarno (SD) purine-rich sequence.</text>
</comment>
<dbReference type="InterPro" id="IPR003029">
    <property type="entry name" value="S1_domain"/>
</dbReference>
<dbReference type="Gene3D" id="2.40.50.140">
    <property type="entry name" value="Nucleic acid-binding proteins"/>
    <property type="match status" value="6"/>
</dbReference>
<evidence type="ECO:0000256" key="1">
    <source>
        <dbReference type="ARBA" id="ARBA00006767"/>
    </source>
</evidence>
<feature type="domain" description="S1 motif" evidence="8">
    <location>
        <begin position="198"/>
        <end position="266"/>
    </location>
</feature>
<dbReference type="Proteomes" id="UP001424441">
    <property type="component" value="Unassembled WGS sequence"/>
</dbReference>
<protein>
    <recommendedName>
        <fullName evidence="7">30S ribosomal protein S1</fullName>
    </recommendedName>
</protein>
<accession>A0ABN1FRY1</accession>
<reference evidence="9 10" key="1">
    <citation type="journal article" date="2019" name="Int. J. Syst. Evol. Microbiol.">
        <title>The Global Catalogue of Microorganisms (GCM) 10K type strain sequencing project: providing services to taxonomists for standard genome sequencing and annotation.</title>
        <authorList>
            <consortium name="The Broad Institute Genomics Platform"/>
            <consortium name="The Broad Institute Genome Sequencing Center for Infectious Disease"/>
            <person name="Wu L."/>
            <person name="Ma J."/>
        </authorList>
    </citation>
    <scope>NUCLEOTIDE SEQUENCE [LARGE SCALE GENOMIC DNA]</scope>
    <source>
        <strain evidence="9 10">JCM 15115</strain>
    </source>
</reference>
<dbReference type="CDD" id="cd04465">
    <property type="entry name" value="S1_RPS1_repeat_ec2_hs2"/>
    <property type="match status" value="1"/>
</dbReference>
<dbReference type="InterPro" id="IPR050437">
    <property type="entry name" value="Ribos_protein_bS1-like"/>
</dbReference>
<feature type="domain" description="S1 motif" evidence="8">
    <location>
        <begin position="27"/>
        <end position="93"/>
    </location>
</feature>
<sequence length="566" mass="62719">MSQMNPTREDFEALLAESFASNDLAEGYVVKGRIVAIEKDMAIIDAGLKVEGRVPLKEFGAKGKDGSMKPGDEVEVYVERIENALGEAVLSREKARREESWVKLEQKFNAGERVDGVIFNQVKGGFTVDLDGAVAFLPRSQVDIRPIRDVTPLMHNPQPFEILKMDKRRGNIVVSRRTVLEESRAEQRSEIVQNLEEGQVVEGVVKNITDYGAFVDLGGIDGLLHVTDMAWRRVNHPSEILTIGQTVKVQIIRINQDTHRISLGMKQLENDPWDGIGAKYPIGKKITGTVTNITDYGAFVEIEAGIEGLIHVSEMSWTKKNVHPGKILSTTQEVEVVVLEVDPVKRRISLGLKQTLDNPWTTFAQKYPKDTIVEGEVKNKTEFGLFIGLDGDVDGMVHLSDLDWNRPGEQVIEEYNKGDVVKAVVLDVDVEKERISLGIKQLTGDSVGEAATSGELRKNAVVSCEVTAVTDNGLEVRLVDHELDSFIKRSDLSRDRDEQRTERFSVGQKLDARVIAFDKKTRKLQVSIKALEIAEEKEAVAQYGSSDSGASLGDILAAAMKKSETN</sequence>
<evidence type="ECO:0000256" key="7">
    <source>
        <dbReference type="PIRNR" id="PIRNR002111"/>
    </source>
</evidence>
<evidence type="ECO:0000256" key="3">
    <source>
        <dbReference type="ARBA" id="ARBA00022884"/>
    </source>
</evidence>
<dbReference type="CDD" id="cd05691">
    <property type="entry name" value="S1_RPS1_repeat_ec6"/>
    <property type="match status" value="1"/>
</dbReference>
<gene>
    <name evidence="9" type="primary">rpsA</name>
    <name evidence="9" type="ORF">GCM10008943_09620</name>
</gene>
<dbReference type="InterPro" id="IPR012340">
    <property type="entry name" value="NA-bd_OB-fold"/>
</dbReference>
<dbReference type="GO" id="GO:0005840">
    <property type="term" value="C:ribosome"/>
    <property type="evidence" value="ECO:0007669"/>
    <property type="project" value="UniProtKB-KW"/>
</dbReference>